<dbReference type="PROSITE" id="PS51743">
    <property type="entry name" value="ALPHAVIRUS_MT"/>
    <property type="match status" value="1"/>
</dbReference>
<dbReference type="PROSITE" id="PS51657">
    <property type="entry name" value="PSRV_HELICASE"/>
    <property type="match status" value="1"/>
</dbReference>
<evidence type="ECO:0000259" key="8">
    <source>
        <dbReference type="PROSITE" id="PS51743"/>
    </source>
</evidence>
<dbReference type="Pfam" id="PF00978">
    <property type="entry name" value="RdRP_2"/>
    <property type="match status" value="1"/>
</dbReference>
<dbReference type="GO" id="GO:0003968">
    <property type="term" value="F:RNA-directed RNA polymerase activity"/>
    <property type="evidence" value="ECO:0007669"/>
    <property type="project" value="InterPro"/>
</dbReference>
<dbReference type="InterPro" id="IPR043646">
    <property type="entry name" value="Chropara_Vmeth_dom"/>
</dbReference>
<evidence type="ECO:0000259" key="7">
    <source>
        <dbReference type="PROSITE" id="PS51657"/>
    </source>
</evidence>
<feature type="domain" description="RdRp catalytic" evidence="5">
    <location>
        <begin position="2164"/>
        <end position="2280"/>
    </location>
</feature>
<dbReference type="InterPro" id="IPR007094">
    <property type="entry name" value="RNA-dir_pol_PSvirus"/>
</dbReference>
<keyword evidence="1" id="KW-0808">Transferase</keyword>
<dbReference type="Pfam" id="PF19223">
    <property type="entry name" value="Chropara_Vmeth"/>
    <property type="match status" value="1"/>
</dbReference>
<dbReference type="CDD" id="cd22744">
    <property type="entry name" value="OTU"/>
    <property type="match status" value="1"/>
</dbReference>
<dbReference type="GO" id="GO:0016556">
    <property type="term" value="P:mRNA modification"/>
    <property type="evidence" value="ECO:0007669"/>
    <property type="project" value="InterPro"/>
</dbReference>
<dbReference type="InterPro" id="IPR027417">
    <property type="entry name" value="P-loop_NTPase"/>
</dbReference>
<dbReference type="PROSITE" id="PS50507">
    <property type="entry name" value="RDRP_SSRNA_POS"/>
    <property type="match status" value="1"/>
</dbReference>
<dbReference type="PROSITE" id="PS50802">
    <property type="entry name" value="OTU"/>
    <property type="match status" value="1"/>
</dbReference>
<dbReference type="GO" id="GO:0005524">
    <property type="term" value="F:ATP binding"/>
    <property type="evidence" value="ECO:0007669"/>
    <property type="project" value="UniProtKB-KW"/>
</dbReference>
<dbReference type="EMBL" id="MW528424">
    <property type="protein sequence ID" value="UTQ79672.1"/>
    <property type="molecule type" value="mRNA"/>
</dbReference>
<feature type="domain" description="Alphavirus-like MT" evidence="8">
    <location>
        <begin position="110"/>
        <end position="319"/>
    </location>
</feature>
<dbReference type="SUPFAM" id="SSF52540">
    <property type="entry name" value="P-loop containing nucleoside triphosphate hydrolases"/>
    <property type="match status" value="1"/>
</dbReference>
<evidence type="ECO:0000256" key="2">
    <source>
        <dbReference type="ARBA" id="ARBA00022695"/>
    </source>
</evidence>
<keyword evidence="3" id="KW-0547">Nucleotide-binding</keyword>
<evidence type="ECO:0000259" key="6">
    <source>
        <dbReference type="PROSITE" id="PS50802"/>
    </source>
</evidence>
<organism evidence="9">
    <name type="scientific">Barley aphid RNA virus 2 isolate HP1</name>
    <dbReference type="NCBI Taxonomy" id="2961862"/>
    <lineage>
        <taxon>Viruses</taxon>
        <taxon>Riboviria</taxon>
    </lineage>
</organism>
<dbReference type="GO" id="GO:0006351">
    <property type="term" value="P:DNA-templated transcription"/>
    <property type="evidence" value="ECO:0007669"/>
    <property type="project" value="InterPro"/>
</dbReference>
<protein>
    <submittedName>
        <fullName evidence="9">Replicase protein</fullName>
    </submittedName>
</protein>
<feature type="domain" description="(+)RNA virus helicase C-terminal" evidence="7">
    <location>
        <begin position="1383"/>
        <end position="1681"/>
    </location>
</feature>
<accession>A0A976X985</accession>
<dbReference type="Gene3D" id="3.90.70.80">
    <property type="match status" value="1"/>
</dbReference>
<keyword evidence="2" id="KW-0548">Nucleotidyltransferase</keyword>
<evidence type="ECO:0000259" key="5">
    <source>
        <dbReference type="PROSITE" id="PS50507"/>
    </source>
</evidence>
<dbReference type="InterPro" id="IPR003323">
    <property type="entry name" value="OTU_dom"/>
</dbReference>
<evidence type="ECO:0000256" key="3">
    <source>
        <dbReference type="ARBA" id="ARBA00022840"/>
    </source>
</evidence>
<evidence type="ECO:0000313" key="9">
    <source>
        <dbReference type="EMBL" id="UTQ79672.1"/>
    </source>
</evidence>
<dbReference type="InterPro" id="IPR043502">
    <property type="entry name" value="DNA/RNA_pol_sf"/>
</dbReference>
<keyword evidence="4" id="KW-0693">Viral RNA replication</keyword>
<keyword evidence="3" id="KW-0067">ATP-binding</keyword>
<dbReference type="GO" id="GO:0003723">
    <property type="term" value="F:RNA binding"/>
    <property type="evidence" value="ECO:0007669"/>
    <property type="project" value="InterPro"/>
</dbReference>
<evidence type="ECO:0000256" key="1">
    <source>
        <dbReference type="ARBA" id="ARBA00022679"/>
    </source>
</evidence>
<evidence type="ECO:0000256" key="4">
    <source>
        <dbReference type="ARBA" id="ARBA00022953"/>
    </source>
</evidence>
<dbReference type="GO" id="GO:0039694">
    <property type="term" value="P:viral RNA genome replication"/>
    <property type="evidence" value="ECO:0007669"/>
    <property type="project" value="InterPro"/>
</dbReference>
<dbReference type="InterPro" id="IPR002588">
    <property type="entry name" value="Alphavirus-like_MT_dom"/>
</dbReference>
<feature type="domain" description="OTU" evidence="6">
    <location>
        <begin position="623"/>
        <end position="757"/>
    </location>
</feature>
<dbReference type="SUPFAM" id="SSF56672">
    <property type="entry name" value="DNA/RNA polymerases"/>
    <property type="match status" value="1"/>
</dbReference>
<dbReference type="GO" id="GO:0006396">
    <property type="term" value="P:RNA processing"/>
    <property type="evidence" value="ECO:0007669"/>
    <property type="project" value="InterPro"/>
</dbReference>
<dbReference type="GO" id="GO:0008174">
    <property type="term" value="F:mRNA methyltransferase activity"/>
    <property type="evidence" value="ECO:0007669"/>
    <property type="project" value="UniProtKB-UniRule"/>
</dbReference>
<proteinExistence type="evidence at transcript level"/>
<reference evidence="9" key="1">
    <citation type="submission" date="2021-01" db="EMBL/GenBank/DDBJ databases">
        <authorList>
            <person name="Lu g."/>
            <person name="Ye z."/>
        </authorList>
    </citation>
    <scope>NUCLEOTIDE SEQUENCE</scope>
    <source>
        <strain evidence="9">OPQ3</strain>
    </source>
</reference>
<dbReference type="InterPro" id="IPR027351">
    <property type="entry name" value="(+)RNA_virus_helicase_core_dom"/>
</dbReference>
<dbReference type="Gene3D" id="3.40.50.300">
    <property type="entry name" value="P-loop containing nucleotide triphosphate hydrolases"/>
    <property type="match status" value="2"/>
</dbReference>
<sequence>MDIQGNVNVNGIGQKTKFNDNGIMDNDTINYMCSRVGADVDDLLTQVFRASVTDPTSYHGIAIRNMCMDKIEKDAKKHSRVAMANVGISQAMNQEDQDLLKTLYPEYMIYFTNKSRETHGFAHASRILETSLIMQRLHYYAATKTAPHNVYLKDVGGSRLYHGLKGNTAVHVCAPILGQEDEIRRLKADLKLSSISNSGYRNDKVASSVKLMRSVGSHYCNNLSQKCDVKASALMFVHSIYDMTMSDVADAMTSAGAKFGGGSFIFDPLIPMLKKGILSKLNVMWEKYEIKNVTYIKFSFLNDTQPAYVHSYKNYLNIINTLYFTDSKSKYHYGFRLEDNRAGVQFFSIYRLSYNKIPRSNLTVDYYTFVKNDYYRISYYSILEDFSTLTKIKKIYMFVPAILWDQVYDSLYQQTDGSFTMSRAHELVMSYNRKTIICGQTVSHNVKLPSHMIDKVASAAYVRVYIDKYLSSKTLLCVLNDVDRVRKLTNVGYLSYLWHLIKEKFSELFVNHDMKSQEVITPYLAWDELSKLYRLPVEVNQAVTKTTVSHMLPEIIQAQLDSNIYSDIDFYTEETSKLQPISKASSCESINTTTESDYKSIAGSDLTYPINDVDYDTYDVIPGRIIPVPGDGDCLFHSVIVAMSYSGMKCPETPHDMRMQLAHDISENRSKYFGDTEDLVAYTDFMTDLTTDGRPTDYNTFVALAILYGFSAELYFDTEISDLKNKFFRCGSGDETISIKFSVSIGSVGHYEPVVEEIAIKDSNDENHAILQETQRSIDNMLEYMSDDPTLQDRFHVTLKLANEYDSATSVKHLMNEYGICKFPAVIITKSSTICGAFDDLSGVINVISDETICWNHKNASKSIMSFENLDNYFECIPDSHELLVIDTIKPDNDNDDTVSIVHKSSAAMALGSDLILRSRIISDLTTLKHFLYISTLYEEKYYTYGMSEGTTSPIRYLVCVNLKKKYNEVEHDEYLNRDIVKTDFKFIHEELCKFNMHVEAIKLLYDNKTVSYVSDSDYENYSSMISSIRKGGGVPATDIIRNMLKIQKIIDNTPQENSKNLYRAILNDYMINVDKSVKTITDMYVKIKTTVMKYSDIIKKMHPTKINTVQAITTSVVERKCICFSLTYIPNIDGLYVPSCSCDVVLYQIADGYMTQFRTDKHFVKTTVDTMKVHRAYASKIEATHRYVDYISLQTFKIGFKKNLYDDFIKSKRIEAEILESVKANLEFKDVKTNVENQPVDDINPPGQNDMTLALALHNALKKNVITTPRFEKNTVFSNNNQINALKNSFIEIVNIWRYTHSCHESEIKLVYDVSRSTSDINNLSNWVETRSDNVHVRKNNVWIPSKPTKDYMYVYNDKGFQRSDENNADIYVVADYTEKKFEPVFLYKTQEILDKITKIPLDVKFEFISGVPGCGKTHYIMTHHSDSDLVLSATKAGALEFQERAEKLKKPNIKKRYRTVYSYLYNDTTEFKTVYIDEAMMLHPGMIFSIAVLSKCKTIHMIGDHMQIPYYTRVDYPSRYHKFTDVFKITKELSTSYRCPQDVAIYMRKYYKKFTSKSKVVKSIDRLYISGKAELPNGYDVYLTFTQSDKQMLQTDFNNVYTIHEYQGKQTKSVCLFRGSPTPIKVYDSKEHHIVALTRHTVKFVYASVVMDQLYDSLGGYKGAGYFTNIKYVSDNIMRLIKIKPVLYLDTGLNYGVHKEIKTYVDSLKIDATYYGKTNTIVVNKYTNKTGNILISVSFRKTKLSAQLLKATIELINQLNLIRNTNVYTVDTFSEIIDWRYFIELLNKTELSVTVCDEKKKLDKYRLADVVKKYHDLTYGDDDFYEDEYEEPILSKHKIMPDCCVLVYTDMLLKFSNVDKFDIADLDSASISNCHNNIIYANVAILSKHKNKHVTKTVENRPIKNFRSIDAMMQYYSNKDVISDIYNLQDFVNILLPNAYDIRTDMDVEMVANSDISLHLQNAIFDASMMHKPIKFFNGVKPVLNTAMSPPRPTNSLKELAKAIEKRNCAVPKIQVTMDVWSKATELFNRMIKIVYDDTTHDDIFLTDKSLQEWLDTQNSNISNLIKYKHYNELDITKYNLTIKKNSKPALDMSCVNTYASLQTVVFTPKDFNTLFCPMFKIMKKRMIKTMNDKFLMYTDMPPEKFSEILTRKFSGYILNSYHSLEFDVSKYDKSQNLLHLIVDCMIMRHFGIPECFVSMWFFGHCNTKLYDPCNKFYCDVFFQRKSGDPSTWLLNTQQILTMIVNCVPDSCWDRIFLVVASGDDSEIFSYDKLQINHNRFSDVFNYEVKVYDKFTSFYFCSKFLIVSEERTYMLPDLYKLVKKLGRHDMKNREHVLSFRNSVLDSIKDFKVDNDIMICYERSLNDRYKFNGAISVRLVYESLCRVVYESKNFEKLFIPNENYYSTGLGQLSDL</sequence>
<dbReference type="InterPro" id="IPR001788">
    <property type="entry name" value="RNA-dep_RNA_pol_alsuvir"/>
</dbReference>
<dbReference type="Pfam" id="PF01443">
    <property type="entry name" value="Viral_helicase1"/>
    <property type="match status" value="1"/>
</dbReference>
<name>A0A976X985_9VIRU</name>